<evidence type="ECO:0000313" key="3">
    <source>
        <dbReference type="Proteomes" id="UP000639772"/>
    </source>
</evidence>
<dbReference type="Proteomes" id="UP000639772">
    <property type="component" value="Chromosome 13"/>
</dbReference>
<feature type="region of interest" description="Disordered" evidence="1">
    <location>
        <begin position="1"/>
        <end position="72"/>
    </location>
</feature>
<sequence length="72" mass="8216">MLLRPRCRGRSTPSFLTKPSACTKEAERAPSPQSSPVSLPQKKSFRFKGEGQRAIQQKNLCEASERERVRER</sequence>
<name>A0A835PMN9_VANPL</name>
<evidence type="ECO:0000313" key="2">
    <source>
        <dbReference type="EMBL" id="KAG0456815.1"/>
    </source>
</evidence>
<proteinExistence type="predicted"/>
<comment type="caution">
    <text evidence="2">The sequence shown here is derived from an EMBL/GenBank/DDBJ whole genome shotgun (WGS) entry which is preliminary data.</text>
</comment>
<feature type="compositionally biased region" description="Low complexity" evidence="1">
    <location>
        <begin position="30"/>
        <end position="42"/>
    </location>
</feature>
<organism evidence="2 3">
    <name type="scientific">Vanilla planifolia</name>
    <name type="common">Vanilla</name>
    <dbReference type="NCBI Taxonomy" id="51239"/>
    <lineage>
        <taxon>Eukaryota</taxon>
        <taxon>Viridiplantae</taxon>
        <taxon>Streptophyta</taxon>
        <taxon>Embryophyta</taxon>
        <taxon>Tracheophyta</taxon>
        <taxon>Spermatophyta</taxon>
        <taxon>Magnoliopsida</taxon>
        <taxon>Liliopsida</taxon>
        <taxon>Asparagales</taxon>
        <taxon>Orchidaceae</taxon>
        <taxon>Vanilloideae</taxon>
        <taxon>Vanilleae</taxon>
        <taxon>Vanilla</taxon>
    </lineage>
</organism>
<dbReference type="AlphaFoldDB" id="A0A835PMN9"/>
<reference evidence="2 3" key="1">
    <citation type="journal article" date="2020" name="Nat. Food">
        <title>A phased Vanilla planifolia genome enables genetic improvement of flavour and production.</title>
        <authorList>
            <person name="Hasing T."/>
            <person name="Tang H."/>
            <person name="Brym M."/>
            <person name="Khazi F."/>
            <person name="Huang T."/>
            <person name="Chambers A.H."/>
        </authorList>
    </citation>
    <scope>NUCLEOTIDE SEQUENCE [LARGE SCALE GENOMIC DNA]</scope>
    <source>
        <tissue evidence="2">Leaf</tissue>
    </source>
</reference>
<feature type="compositionally biased region" description="Basic and acidic residues" evidence="1">
    <location>
        <begin position="63"/>
        <end position="72"/>
    </location>
</feature>
<evidence type="ECO:0000256" key="1">
    <source>
        <dbReference type="SAM" id="MobiDB-lite"/>
    </source>
</evidence>
<protein>
    <submittedName>
        <fullName evidence="2">Uncharacterized protein</fullName>
    </submittedName>
</protein>
<dbReference type="EMBL" id="JADCNM010000013">
    <property type="protein sequence ID" value="KAG0456815.1"/>
    <property type="molecule type" value="Genomic_DNA"/>
</dbReference>
<accession>A0A835PMN9</accession>
<gene>
    <name evidence="2" type="ORF">HPP92_024603</name>
</gene>